<dbReference type="InterPro" id="IPR050353">
    <property type="entry name" value="PyrK_electron_transfer"/>
</dbReference>
<dbReference type="Gene3D" id="2.40.30.10">
    <property type="entry name" value="Translation factors"/>
    <property type="match status" value="1"/>
</dbReference>
<keyword evidence="6" id="KW-0274">FAD</keyword>
<evidence type="ECO:0000256" key="3">
    <source>
        <dbReference type="ARBA" id="ARBA00022630"/>
    </source>
</evidence>
<dbReference type="GO" id="GO:0016491">
    <property type="term" value="F:oxidoreductase activity"/>
    <property type="evidence" value="ECO:0007669"/>
    <property type="project" value="InterPro"/>
</dbReference>
<keyword evidence="7" id="KW-0249">Electron transport</keyword>
<evidence type="ECO:0000256" key="8">
    <source>
        <dbReference type="ARBA" id="ARBA00023004"/>
    </source>
</evidence>
<dbReference type="SUPFAM" id="SSF63380">
    <property type="entry name" value="Riboflavin synthase domain-like"/>
    <property type="match status" value="1"/>
</dbReference>
<dbReference type="InterPro" id="IPR019480">
    <property type="entry name" value="Dihydroorotate_DH_Fe-S-bd"/>
</dbReference>
<comment type="similarity">
    <text evidence="1">Belongs to the PyrK family.</text>
</comment>
<evidence type="ECO:0000256" key="9">
    <source>
        <dbReference type="ARBA" id="ARBA00023014"/>
    </source>
</evidence>
<proteinExistence type="inferred from homology"/>
<dbReference type="AlphaFoldDB" id="A0A6J6CLW4"/>
<dbReference type="PANTHER" id="PTHR43513:SF3">
    <property type="entry name" value="DIHYDROOROTATE DEHYDROGENASE B (NAD(+)), ELECTRON TRANSFER SUBUNIT-RELATED"/>
    <property type="match status" value="1"/>
</dbReference>
<dbReference type="Gene3D" id="3.40.50.80">
    <property type="entry name" value="Nucleotide-binding domain of ferredoxin-NADP reductase (FNR) module"/>
    <property type="match status" value="1"/>
</dbReference>
<evidence type="ECO:0000256" key="1">
    <source>
        <dbReference type="ARBA" id="ARBA00006422"/>
    </source>
</evidence>
<keyword evidence="3" id="KW-0285">Flavoprotein</keyword>
<dbReference type="SUPFAM" id="SSF52343">
    <property type="entry name" value="Ferredoxin reductase-like, C-terminal NADP-linked domain"/>
    <property type="match status" value="1"/>
</dbReference>
<evidence type="ECO:0000313" key="12">
    <source>
        <dbReference type="EMBL" id="CAB4552530.1"/>
    </source>
</evidence>
<dbReference type="PANTHER" id="PTHR43513">
    <property type="entry name" value="DIHYDROOROTATE DEHYDROGENASE B (NAD(+)), ELECTRON TRANSFER SUBUNIT"/>
    <property type="match status" value="1"/>
</dbReference>
<keyword evidence="2" id="KW-0813">Transport</keyword>
<evidence type="ECO:0000256" key="6">
    <source>
        <dbReference type="ARBA" id="ARBA00022827"/>
    </source>
</evidence>
<evidence type="ECO:0000256" key="2">
    <source>
        <dbReference type="ARBA" id="ARBA00022448"/>
    </source>
</evidence>
<dbReference type="PROSITE" id="PS51384">
    <property type="entry name" value="FAD_FR"/>
    <property type="match status" value="1"/>
</dbReference>
<gene>
    <name evidence="12" type="ORF">UFOPK1506_00544</name>
</gene>
<keyword evidence="5" id="KW-0479">Metal-binding</keyword>
<name>A0A6J6CLW4_9ZZZZ</name>
<dbReference type="PIRSF" id="PIRSF006816">
    <property type="entry name" value="Cyc3_hyd_g"/>
    <property type="match status" value="1"/>
</dbReference>
<evidence type="ECO:0000256" key="10">
    <source>
        <dbReference type="ARBA" id="ARBA00034078"/>
    </source>
</evidence>
<dbReference type="Gene3D" id="2.10.240.10">
    <property type="entry name" value="Dihydroorotate dehydrogenase, electron transfer subunit"/>
    <property type="match status" value="1"/>
</dbReference>
<dbReference type="GO" id="GO:0050660">
    <property type="term" value="F:flavin adenine dinucleotide binding"/>
    <property type="evidence" value="ECO:0007669"/>
    <property type="project" value="InterPro"/>
</dbReference>
<dbReference type="InterPro" id="IPR012165">
    <property type="entry name" value="Cyt_c3_hydrogenase_gsu"/>
</dbReference>
<protein>
    <submittedName>
        <fullName evidence="12">Unannotated protein</fullName>
    </submittedName>
</protein>
<keyword evidence="8" id="KW-0408">Iron</keyword>
<accession>A0A6J6CLW4</accession>
<evidence type="ECO:0000259" key="11">
    <source>
        <dbReference type="PROSITE" id="PS51384"/>
    </source>
</evidence>
<dbReference type="CDD" id="cd06218">
    <property type="entry name" value="DHOD_e_trans"/>
    <property type="match status" value="1"/>
</dbReference>
<evidence type="ECO:0000256" key="5">
    <source>
        <dbReference type="ARBA" id="ARBA00022723"/>
    </source>
</evidence>
<organism evidence="12">
    <name type="scientific">freshwater metagenome</name>
    <dbReference type="NCBI Taxonomy" id="449393"/>
    <lineage>
        <taxon>unclassified sequences</taxon>
        <taxon>metagenomes</taxon>
        <taxon>ecological metagenomes</taxon>
    </lineage>
</organism>
<dbReference type="InterPro" id="IPR039261">
    <property type="entry name" value="FNR_nucleotide-bd"/>
</dbReference>
<dbReference type="GO" id="GO:0046872">
    <property type="term" value="F:metal ion binding"/>
    <property type="evidence" value="ECO:0007669"/>
    <property type="project" value="UniProtKB-KW"/>
</dbReference>
<evidence type="ECO:0000256" key="4">
    <source>
        <dbReference type="ARBA" id="ARBA00022714"/>
    </source>
</evidence>
<evidence type="ECO:0000256" key="7">
    <source>
        <dbReference type="ARBA" id="ARBA00022982"/>
    </source>
</evidence>
<feature type="domain" description="FAD-binding FR-type" evidence="11">
    <location>
        <begin position="11"/>
        <end position="114"/>
    </location>
</feature>
<dbReference type="InterPro" id="IPR017927">
    <property type="entry name" value="FAD-bd_FR_type"/>
</dbReference>
<sequence>MAHSASINPDVTQSECEVISNRKVGAYHHLTLAAPAIAEHAKPGNFLAISIGDMKSSMLLRRSFAIYQTVPRGPFGGTVEIIVAPHGPGSTWITQRAPHEKLDVVGPIGNAFKIPKDPVRALLVGGGYGSAPLFALAETLRQKNSRVEMAIGAATADRIFAPVEGKRSVHSLMIATEDGSSGAKGRVTDLFDNSLSAIDIVYACGPMGMLRALTEIGARAGVLVQCAVEESMACGVGLCMTCVLPVQDKDGVIKMLRSCIEGPIFDGSAVQWNAIGTIPPGTYGAHR</sequence>
<dbReference type="EMBL" id="CAEZSV010000078">
    <property type="protein sequence ID" value="CAB4552530.1"/>
    <property type="molecule type" value="Genomic_DNA"/>
</dbReference>
<comment type="cofactor">
    <cofactor evidence="10">
        <name>[2Fe-2S] cluster</name>
        <dbReference type="ChEBI" id="CHEBI:190135"/>
    </cofactor>
</comment>
<dbReference type="InterPro" id="IPR017938">
    <property type="entry name" value="Riboflavin_synthase-like_b-brl"/>
</dbReference>
<dbReference type="GO" id="GO:0051537">
    <property type="term" value="F:2 iron, 2 sulfur cluster binding"/>
    <property type="evidence" value="ECO:0007669"/>
    <property type="project" value="UniProtKB-KW"/>
</dbReference>
<keyword evidence="4" id="KW-0001">2Fe-2S</keyword>
<dbReference type="Pfam" id="PF10418">
    <property type="entry name" value="DHODB_Fe-S_bind"/>
    <property type="match status" value="1"/>
</dbReference>
<reference evidence="12" key="1">
    <citation type="submission" date="2020-05" db="EMBL/GenBank/DDBJ databases">
        <authorList>
            <person name="Chiriac C."/>
            <person name="Salcher M."/>
            <person name="Ghai R."/>
            <person name="Kavagutti S V."/>
        </authorList>
    </citation>
    <scope>NUCLEOTIDE SEQUENCE</scope>
</reference>
<dbReference type="GO" id="GO:0006221">
    <property type="term" value="P:pyrimidine nucleotide biosynthetic process"/>
    <property type="evidence" value="ECO:0007669"/>
    <property type="project" value="InterPro"/>
</dbReference>
<dbReference type="InterPro" id="IPR037117">
    <property type="entry name" value="Dihydroorotate_DH_ele_sf"/>
</dbReference>
<keyword evidence="9" id="KW-0411">Iron-sulfur</keyword>